<keyword evidence="3" id="KW-0496">Mitochondrion</keyword>
<keyword evidence="2 7" id="KW-0812">Transmembrane</keyword>
<dbReference type="InterPro" id="IPR023395">
    <property type="entry name" value="MCP_dom_sf"/>
</dbReference>
<dbReference type="AlphaFoldDB" id="U4LN62"/>
<feature type="transmembrane region" description="Helical" evidence="7">
    <location>
        <begin position="448"/>
        <end position="469"/>
    </location>
</feature>
<reference evidence="8 9" key="1">
    <citation type="journal article" date="2013" name="PLoS Genet.">
        <title>The genome and development-dependent transcriptomes of Pyronema confluens: a window into fungal evolution.</title>
        <authorList>
            <person name="Traeger S."/>
            <person name="Altegoer F."/>
            <person name="Freitag M."/>
            <person name="Gabaldon T."/>
            <person name="Kempken F."/>
            <person name="Kumar A."/>
            <person name="Marcet-Houben M."/>
            <person name="Poggeler S."/>
            <person name="Stajich J.E."/>
            <person name="Nowrousian M."/>
        </authorList>
    </citation>
    <scope>NUCLEOTIDE SEQUENCE [LARGE SCALE GENOMIC DNA]</scope>
    <source>
        <strain evidence="9">CBS 100304</strain>
        <tissue evidence="8">Vegetative mycelium</tissue>
    </source>
</reference>
<evidence type="ECO:0000313" key="8">
    <source>
        <dbReference type="EMBL" id="CCX33589.1"/>
    </source>
</evidence>
<evidence type="ECO:0000256" key="4">
    <source>
        <dbReference type="ARBA" id="ARBA00022989"/>
    </source>
</evidence>
<feature type="transmembrane region" description="Helical" evidence="7">
    <location>
        <begin position="175"/>
        <end position="196"/>
    </location>
</feature>
<protein>
    <submittedName>
        <fullName evidence="8">Uncharacterized protein</fullName>
    </submittedName>
</protein>
<gene>
    <name evidence="8" type="ORF">PCON_01460</name>
</gene>
<feature type="region of interest" description="Disordered" evidence="6">
    <location>
        <begin position="348"/>
        <end position="368"/>
    </location>
</feature>
<keyword evidence="9" id="KW-1185">Reference proteome</keyword>
<comment type="subcellular location">
    <subcellularLocation>
        <location evidence="1">Membrane</location>
    </subcellularLocation>
</comment>
<organism evidence="8 9">
    <name type="scientific">Pyronema omphalodes (strain CBS 100304)</name>
    <name type="common">Pyronema confluens</name>
    <dbReference type="NCBI Taxonomy" id="1076935"/>
    <lineage>
        <taxon>Eukaryota</taxon>
        <taxon>Fungi</taxon>
        <taxon>Dikarya</taxon>
        <taxon>Ascomycota</taxon>
        <taxon>Pezizomycotina</taxon>
        <taxon>Pezizomycetes</taxon>
        <taxon>Pezizales</taxon>
        <taxon>Pyronemataceae</taxon>
        <taxon>Pyronema</taxon>
    </lineage>
</organism>
<dbReference type="OMA" id="WPLIGIR"/>
<evidence type="ECO:0000256" key="6">
    <source>
        <dbReference type="SAM" id="MobiDB-lite"/>
    </source>
</evidence>
<keyword evidence="4 7" id="KW-1133">Transmembrane helix</keyword>
<feature type="transmembrane region" description="Helical" evidence="7">
    <location>
        <begin position="418"/>
        <end position="442"/>
    </location>
</feature>
<evidence type="ECO:0000256" key="1">
    <source>
        <dbReference type="ARBA" id="ARBA00004370"/>
    </source>
</evidence>
<dbReference type="EMBL" id="HF936139">
    <property type="protein sequence ID" value="CCX33589.1"/>
    <property type="molecule type" value="Genomic_DNA"/>
</dbReference>
<dbReference type="OrthoDB" id="5383784at2759"/>
<evidence type="ECO:0000313" key="9">
    <source>
        <dbReference type="Proteomes" id="UP000018144"/>
    </source>
</evidence>
<name>U4LN62_PYROM</name>
<dbReference type="Proteomes" id="UP000018144">
    <property type="component" value="Unassembled WGS sequence"/>
</dbReference>
<evidence type="ECO:0000256" key="5">
    <source>
        <dbReference type="ARBA" id="ARBA00023136"/>
    </source>
</evidence>
<keyword evidence="5 7" id="KW-0472">Membrane</keyword>
<feature type="transmembrane region" description="Helical" evidence="7">
    <location>
        <begin position="76"/>
        <end position="96"/>
    </location>
</feature>
<feature type="region of interest" description="Disordered" evidence="6">
    <location>
        <begin position="18"/>
        <end position="40"/>
    </location>
</feature>
<dbReference type="SUPFAM" id="SSF103506">
    <property type="entry name" value="Mitochondrial carrier"/>
    <property type="match status" value="1"/>
</dbReference>
<proteinExistence type="predicted"/>
<evidence type="ECO:0000256" key="3">
    <source>
        <dbReference type="ARBA" id="ARBA00022792"/>
    </source>
</evidence>
<accession>U4LN62</accession>
<evidence type="ECO:0000256" key="2">
    <source>
        <dbReference type="ARBA" id="ARBA00022692"/>
    </source>
</evidence>
<dbReference type="eggNOG" id="ENOG502RIW9">
    <property type="taxonomic scope" value="Eukaryota"/>
</dbReference>
<dbReference type="GO" id="GO:0016020">
    <property type="term" value="C:membrane"/>
    <property type="evidence" value="ECO:0007669"/>
    <property type="project" value="UniProtKB-SubCell"/>
</dbReference>
<sequence>MRSGSYIQALGRQCFQPSQPIAADDSDYSQSSNQSNERQRQLIKAQNDVLATVGVCLRETKKEQEQSESTTAENKAGLFLGAVDLTITYLAGWPLIGIRNRLQTYREYEHLRYREVLKLAWQRNTLGGLFSGMPAHLCYQMLNLTEDYCHATFLNWLELEPLFLDPVANKHKNGLLLYSIHHLISFTSWFLVYPLWRHSNLQVLHLVPASQLLPPLASFIPFTSSSPISAPQFPHGFFSPHTPLDLLSQAVASDFLFSFFTQTLFTATQYYLYHQIIQFLPAPTANPGITTITSLPLDASLEITGAGAPITIPLEGVPEHVATDPWGMSPVAPTPVAPVGGLGGLGGSEGLGSSATPATPATSNHRRQRHQYRNTTLSTHPVDVAASHAADCVSNAVLMGVESMGLRRLARGVVGDELVYHTIGTGGVIAALAGFVGVYKALVVGEWGLMWALFEATWGVSTYVGVRWFGYGR</sequence>
<keyword evidence="3" id="KW-0999">Mitochondrion inner membrane</keyword>
<evidence type="ECO:0000256" key="7">
    <source>
        <dbReference type="SAM" id="Phobius"/>
    </source>
</evidence>